<keyword evidence="3" id="KW-1185">Reference proteome</keyword>
<dbReference type="PROSITE" id="PS51257">
    <property type="entry name" value="PROKAR_LIPOPROTEIN"/>
    <property type="match status" value="1"/>
</dbReference>
<accession>A0A1Z5HNR6</accession>
<dbReference type="InterPro" id="IPR036280">
    <property type="entry name" value="Multihaem_cyt_sf"/>
</dbReference>
<dbReference type="SUPFAM" id="SSF48695">
    <property type="entry name" value="Multiheme cytochromes"/>
    <property type="match status" value="1"/>
</dbReference>
<dbReference type="OrthoDB" id="2112821at2"/>
<proteinExistence type="predicted"/>
<evidence type="ECO:0000256" key="1">
    <source>
        <dbReference type="SAM" id="MobiDB-lite"/>
    </source>
</evidence>
<gene>
    <name evidence="2" type="ORF">KKC1_03160</name>
</gene>
<dbReference type="RefSeq" id="WP_088552737.1">
    <property type="nucleotide sequence ID" value="NZ_BDGJ01000008.1"/>
</dbReference>
<dbReference type="AlphaFoldDB" id="A0A1Z5HNR6"/>
<protein>
    <submittedName>
        <fullName evidence="2">Uncharacterized protein</fullName>
    </submittedName>
</protein>
<name>A0A1Z5HNR6_9FIRM</name>
<comment type="caution">
    <text evidence="2">The sequence shown here is derived from an EMBL/GenBank/DDBJ whole genome shotgun (WGS) entry which is preliminary data.</text>
</comment>
<reference evidence="3" key="1">
    <citation type="journal article" date="2017" name="Appl. Environ. Microbiol.">
        <title>Genomic analysis of Calderihabitans maritimus KKC1, a thermophilic hydrogenogenic carboxydotrophic bacterium isolated from marine sediment.</title>
        <authorList>
            <person name="Omae K."/>
            <person name="Yoneda Y."/>
            <person name="Fukuyama Y."/>
            <person name="Yoshida T."/>
            <person name="Sako Y."/>
        </authorList>
    </citation>
    <scope>NUCLEOTIDE SEQUENCE [LARGE SCALE GENOMIC DNA]</scope>
    <source>
        <strain evidence="3">KKC1</strain>
    </source>
</reference>
<dbReference type="EMBL" id="BDGJ01000008">
    <property type="protein sequence ID" value="GAW91154.1"/>
    <property type="molecule type" value="Genomic_DNA"/>
</dbReference>
<evidence type="ECO:0000313" key="2">
    <source>
        <dbReference type="EMBL" id="GAW91154.1"/>
    </source>
</evidence>
<dbReference type="Proteomes" id="UP000197032">
    <property type="component" value="Unassembled WGS sequence"/>
</dbReference>
<organism evidence="2 3">
    <name type="scientific">Calderihabitans maritimus</name>
    <dbReference type="NCBI Taxonomy" id="1246530"/>
    <lineage>
        <taxon>Bacteria</taxon>
        <taxon>Bacillati</taxon>
        <taxon>Bacillota</taxon>
        <taxon>Clostridia</taxon>
        <taxon>Neomoorellales</taxon>
        <taxon>Calderihabitantaceae</taxon>
        <taxon>Calderihabitans</taxon>
    </lineage>
</organism>
<feature type="compositionally biased region" description="Basic and acidic residues" evidence="1">
    <location>
        <begin position="37"/>
        <end position="52"/>
    </location>
</feature>
<evidence type="ECO:0000313" key="3">
    <source>
        <dbReference type="Proteomes" id="UP000197032"/>
    </source>
</evidence>
<sequence length="159" mass="18086">MRKHTRLLIFVVVLVAVAVLLTGCPPRGEEPSPQQKQEAKQEAEKPGEEKSPEPNAAQMMEDQAPNGCVSCHRKKDDKDYRLSAEVKNIEGHPQVKEDATLKDCIQCHGHESERPFRTILHRIHLVEGEHYLEKYDKNCINCHRVSEEGEVTVKGLEEQ</sequence>
<feature type="region of interest" description="Disordered" evidence="1">
    <location>
        <begin position="25"/>
        <end position="72"/>
    </location>
</feature>
<dbReference type="Gene3D" id="3.90.10.10">
    <property type="entry name" value="Cytochrome C3"/>
    <property type="match status" value="1"/>
</dbReference>